<feature type="coiled-coil region" evidence="2">
    <location>
        <begin position="16"/>
        <end position="99"/>
    </location>
</feature>
<evidence type="ECO:0000313" key="5">
    <source>
        <dbReference type="EMBL" id="GAA4463138.1"/>
    </source>
</evidence>
<evidence type="ECO:0000259" key="4">
    <source>
        <dbReference type="Pfam" id="PF01551"/>
    </source>
</evidence>
<keyword evidence="2" id="KW-0175">Coiled coil</keyword>
<dbReference type="PANTHER" id="PTHR21666">
    <property type="entry name" value="PEPTIDASE-RELATED"/>
    <property type="match status" value="1"/>
</dbReference>
<keyword evidence="6" id="KW-1185">Reference proteome</keyword>
<dbReference type="Proteomes" id="UP001500067">
    <property type="component" value="Unassembled WGS sequence"/>
</dbReference>
<feature type="region of interest" description="Disordered" evidence="3">
    <location>
        <begin position="235"/>
        <end position="280"/>
    </location>
</feature>
<evidence type="ECO:0000256" key="3">
    <source>
        <dbReference type="SAM" id="MobiDB-lite"/>
    </source>
</evidence>
<evidence type="ECO:0000313" key="6">
    <source>
        <dbReference type="Proteomes" id="UP001500067"/>
    </source>
</evidence>
<accession>A0ABP8N8K3</accession>
<dbReference type="Gene3D" id="2.70.70.10">
    <property type="entry name" value="Glucose Permease (Domain IIA)"/>
    <property type="match status" value="1"/>
</dbReference>
<evidence type="ECO:0000256" key="2">
    <source>
        <dbReference type="SAM" id="Coils"/>
    </source>
</evidence>
<name>A0ABP8N8K3_9BACT</name>
<dbReference type="PANTHER" id="PTHR21666:SF289">
    <property type="entry name" value="L-ALA--D-GLU ENDOPEPTIDASE"/>
    <property type="match status" value="1"/>
</dbReference>
<feature type="domain" description="M23ase beta-sheet core" evidence="4">
    <location>
        <begin position="329"/>
        <end position="416"/>
    </location>
</feature>
<reference evidence="6" key="1">
    <citation type="journal article" date="2019" name="Int. J. Syst. Evol. Microbiol.">
        <title>The Global Catalogue of Microorganisms (GCM) 10K type strain sequencing project: providing services to taxonomists for standard genome sequencing and annotation.</title>
        <authorList>
            <consortium name="The Broad Institute Genomics Platform"/>
            <consortium name="The Broad Institute Genome Sequencing Center for Infectious Disease"/>
            <person name="Wu L."/>
            <person name="Ma J."/>
        </authorList>
    </citation>
    <scope>NUCLEOTIDE SEQUENCE [LARGE SCALE GENOMIC DNA]</scope>
    <source>
        <strain evidence="6">JCM 32105</strain>
    </source>
</reference>
<gene>
    <name evidence="5" type="ORF">GCM10023093_10940</name>
</gene>
<dbReference type="EMBL" id="BAABFA010000008">
    <property type="protein sequence ID" value="GAA4463138.1"/>
    <property type="molecule type" value="Genomic_DNA"/>
</dbReference>
<feature type="compositionally biased region" description="Low complexity" evidence="3">
    <location>
        <begin position="244"/>
        <end position="270"/>
    </location>
</feature>
<keyword evidence="1" id="KW-0732">Signal</keyword>
<comment type="caution">
    <text evidence="5">The sequence shown here is derived from an EMBL/GenBank/DDBJ whole genome shotgun (WGS) entry which is preliminary data.</text>
</comment>
<dbReference type="Gene3D" id="6.10.250.3150">
    <property type="match status" value="1"/>
</dbReference>
<proteinExistence type="predicted"/>
<dbReference type="Pfam" id="PF01551">
    <property type="entry name" value="Peptidase_M23"/>
    <property type="match status" value="1"/>
</dbReference>
<dbReference type="InterPro" id="IPR016047">
    <property type="entry name" value="M23ase_b-sheet_dom"/>
</dbReference>
<dbReference type="CDD" id="cd12797">
    <property type="entry name" value="M23_peptidase"/>
    <property type="match status" value="1"/>
</dbReference>
<evidence type="ECO:0000256" key="1">
    <source>
        <dbReference type="ARBA" id="ARBA00022729"/>
    </source>
</evidence>
<sequence length="433" mass="48901">MAAMAQSGQVQYSMSKDTLIQRRKAIMEAINETERQLAAIKSDKQATMGQLRALQNKLADRQRLIGNINQELNNIDHDIRASSREVQTLKQKLDQLQIRYAQSLRYSYTTRSSYDMLAFLFSSRDFNDAVRRMKYLKKFRDFRKYQVTQIAQTQTQLKTKIGTLNAVKTEKDQLLNTQVQQKQVLQRETDQTNQVVQDLKTKESKLLADIEKNRKVTARINKAINDLIEREMAKATAEARKTGKGTSIKSSSGDDGTTRPPTVNDPTTTRTRPREKPDVELLLTPEDVELAENFEGNRGRMYWPVEKGYITDHYGKHPHPLAPKVIINNDGIDIQTDENARVRCVFKGVVSTVFSVPGGNAKIVMVKHGNYCTVYNGLASVSVRAGDEVNAKQTIGTVAINDEGQPVINFQIWKAQGKGNATLNPELWIGKAR</sequence>
<protein>
    <submittedName>
        <fullName evidence="5">Peptidoglycan DD-metalloendopeptidase family protein</fullName>
    </submittedName>
</protein>
<dbReference type="InterPro" id="IPR050570">
    <property type="entry name" value="Cell_wall_metabolism_enzyme"/>
</dbReference>
<dbReference type="SUPFAM" id="SSF51261">
    <property type="entry name" value="Duplicated hybrid motif"/>
    <property type="match status" value="1"/>
</dbReference>
<dbReference type="InterPro" id="IPR011055">
    <property type="entry name" value="Dup_hybrid_motif"/>
</dbReference>
<organism evidence="5 6">
    <name type="scientific">Nemorincola caseinilytica</name>
    <dbReference type="NCBI Taxonomy" id="2054315"/>
    <lineage>
        <taxon>Bacteria</taxon>
        <taxon>Pseudomonadati</taxon>
        <taxon>Bacteroidota</taxon>
        <taxon>Chitinophagia</taxon>
        <taxon>Chitinophagales</taxon>
        <taxon>Chitinophagaceae</taxon>
        <taxon>Nemorincola</taxon>
    </lineage>
</organism>